<evidence type="ECO:0008006" key="3">
    <source>
        <dbReference type="Google" id="ProtNLM"/>
    </source>
</evidence>
<comment type="caution">
    <text evidence="1">The sequence shown here is derived from an EMBL/GenBank/DDBJ whole genome shotgun (WGS) entry which is preliminary data.</text>
</comment>
<dbReference type="Pfam" id="PF13686">
    <property type="entry name" value="DrsE_2"/>
    <property type="match status" value="1"/>
</dbReference>
<reference evidence="1 2" key="1">
    <citation type="submission" date="2015-01" db="EMBL/GenBank/DDBJ databases">
        <title>Draft genome of the acidophilic iron oxidizer Ferrimicrobium acidiphilum strain T23.</title>
        <authorList>
            <person name="Poehlein A."/>
            <person name="Eisen S."/>
            <person name="Schloemann M."/>
            <person name="Johnson B.D."/>
            <person name="Daniel R."/>
            <person name="Muehling M."/>
        </authorList>
    </citation>
    <scope>NUCLEOTIDE SEQUENCE [LARGE SCALE GENOMIC DNA]</scope>
    <source>
        <strain evidence="1 2">T23</strain>
    </source>
</reference>
<name>A0A0D8FXM5_9ACTN</name>
<dbReference type="SUPFAM" id="SSF75169">
    <property type="entry name" value="DsrEFH-like"/>
    <property type="match status" value="1"/>
</dbReference>
<dbReference type="RefSeq" id="WP_052565713.1">
    <property type="nucleotide sequence ID" value="NZ_JQKF01000008.1"/>
</dbReference>
<sequence length="163" mass="17999">MMSSDQTKKMAMICWSSDLDRVWPVLILATTAAASGLEVDVFFTFWGLRVIQKNDVRVTGDNWMQKAESLVDPGGTNRLKLGKINFAGMGTKMIRTLATDHKVASPTELLEMAVDLDVRLHPCQMTMDLYGLTKDDFIEGIQPPIGAASFINMAVEADISMLI</sequence>
<dbReference type="Gene3D" id="3.40.1260.10">
    <property type="entry name" value="DsrEFH-like"/>
    <property type="match status" value="1"/>
</dbReference>
<gene>
    <name evidence="1" type="ORF">FEAC_11530</name>
</gene>
<dbReference type="eggNOG" id="COG2210">
    <property type="taxonomic scope" value="Bacteria"/>
</dbReference>
<dbReference type="OrthoDB" id="9802028at2"/>
<keyword evidence="2" id="KW-1185">Reference proteome</keyword>
<evidence type="ECO:0000313" key="1">
    <source>
        <dbReference type="EMBL" id="KJE77027.1"/>
    </source>
</evidence>
<proteinExistence type="predicted"/>
<protein>
    <recommendedName>
        <fullName evidence="3">DsrE/DsrF-like family protein</fullName>
    </recommendedName>
</protein>
<evidence type="ECO:0000313" key="2">
    <source>
        <dbReference type="Proteomes" id="UP000032336"/>
    </source>
</evidence>
<dbReference type="Proteomes" id="UP000032336">
    <property type="component" value="Unassembled WGS sequence"/>
</dbReference>
<dbReference type="InterPro" id="IPR027396">
    <property type="entry name" value="DsrEFH-like"/>
</dbReference>
<dbReference type="EMBL" id="JXUW01000008">
    <property type="protein sequence ID" value="KJE77027.1"/>
    <property type="molecule type" value="Genomic_DNA"/>
</dbReference>
<dbReference type="PANTHER" id="PTHR34655:SF2">
    <property type="entry name" value="PEROXIREDOXIN FAMILY PROTEIN"/>
    <property type="match status" value="1"/>
</dbReference>
<dbReference type="STRING" id="1121877.FEAC_11530"/>
<dbReference type="AlphaFoldDB" id="A0A0D8FXM5"/>
<dbReference type="PATRIC" id="fig|1121877.4.peg.1266"/>
<accession>A0A0D8FXM5</accession>
<dbReference type="GeneID" id="78372386"/>
<organism evidence="1 2">
    <name type="scientific">Ferrimicrobium acidiphilum DSM 19497</name>
    <dbReference type="NCBI Taxonomy" id="1121877"/>
    <lineage>
        <taxon>Bacteria</taxon>
        <taxon>Bacillati</taxon>
        <taxon>Actinomycetota</taxon>
        <taxon>Acidimicrobiia</taxon>
        <taxon>Acidimicrobiales</taxon>
        <taxon>Acidimicrobiaceae</taxon>
        <taxon>Ferrimicrobium</taxon>
    </lineage>
</organism>
<dbReference type="InterPro" id="IPR032836">
    <property type="entry name" value="DsrE2-like"/>
</dbReference>
<dbReference type="PANTHER" id="PTHR34655">
    <property type="entry name" value="CONSERVED WITHIN P. AEROPHILUM"/>
    <property type="match status" value="1"/>
</dbReference>